<organism evidence="1">
    <name type="scientific">Anopheles atroparvus</name>
    <name type="common">European mosquito</name>
    <dbReference type="NCBI Taxonomy" id="41427"/>
    <lineage>
        <taxon>Eukaryota</taxon>
        <taxon>Metazoa</taxon>
        <taxon>Ecdysozoa</taxon>
        <taxon>Arthropoda</taxon>
        <taxon>Hexapoda</taxon>
        <taxon>Insecta</taxon>
        <taxon>Pterygota</taxon>
        <taxon>Neoptera</taxon>
        <taxon>Endopterygota</taxon>
        <taxon>Diptera</taxon>
        <taxon>Nematocera</taxon>
        <taxon>Culicoidea</taxon>
        <taxon>Culicidae</taxon>
        <taxon>Anophelinae</taxon>
        <taxon>Anopheles</taxon>
    </lineage>
</organism>
<dbReference type="AlphaFoldDB" id="A0A182IL61"/>
<protein>
    <submittedName>
        <fullName evidence="1">Uncharacterized protein</fullName>
    </submittedName>
</protein>
<evidence type="ECO:0000313" key="1">
    <source>
        <dbReference type="EnsemblMetazoa" id="AATE001217-PA.1"/>
    </source>
</evidence>
<name>A0A182IL61_ANOAO</name>
<reference evidence="1" key="1">
    <citation type="submission" date="2022-08" db="UniProtKB">
        <authorList>
            <consortium name="EnsemblMetazoa"/>
        </authorList>
    </citation>
    <scope>IDENTIFICATION</scope>
    <source>
        <strain evidence="1">EBRO</strain>
    </source>
</reference>
<proteinExistence type="predicted"/>
<dbReference type="VEuPathDB" id="VectorBase:AATE001217"/>
<accession>A0A182IL61</accession>
<dbReference type="EnsemblMetazoa" id="AATE001217-RA">
    <property type="protein sequence ID" value="AATE001217-PA.1"/>
    <property type="gene ID" value="AATE001217"/>
</dbReference>
<sequence>MAGIVVVSVVLVIVSVASTVSAYAIEREATVELLPNDLLETASTLQHLEALETNQTVSTPQQVIKNQIVKIAEILHRAMEDTRRNLRQKNNGKRDLGTGNYLPYLFPLMACFVKLVNSGMLPESVMKGLIPLQGSSSGDLLGNKNQPLCSLVEGRQQDPLSKALGEVPYRVQEQPEYLVQRLESWLELPWVLAWPELER</sequence>